<dbReference type="Pfam" id="PF08588">
    <property type="entry name" value="Duc1"/>
    <property type="match status" value="1"/>
</dbReference>
<dbReference type="GO" id="GO:0035556">
    <property type="term" value="P:intracellular signal transduction"/>
    <property type="evidence" value="ECO:0007669"/>
    <property type="project" value="InterPro"/>
</dbReference>
<dbReference type="PANTHER" id="PTHR34826">
    <property type="entry name" value="UPF0590 PROTEIN C409.17C"/>
    <property type="match status" value="1"/>
</dbReference>
<dbReference type="PANTHER" id="PTHR34826:SF2">
    <property type="entry name" value="UPF0590 PROTEIN C409.17C"/>
    <property type="match status" value="1"/>
</dbReference>
<accession>A0AAW1PMS7</accession>
<feature type="region of interest" description="Disordered" evidence="1">
    <location>
        <begin position="237"/>
        <end position="284"/>
    </location>
</feature>
<feature type="compositionally biased region" description="Basic and acidic residues" evidence="1">
    <location>
        <begin position="438"/>
        <end position="450"/>
    </location>
</feature>
<dbReference type="Pfam" id="PF00610">
    <property type="entry name" value="DEP"/>
    <property type="match status" value="1"/>
</dbReference>
<feature type="region of interest" description="Disordered" evidence="1">
    <location>
        <begin position="402"/>
        <end position="455"/>
    </location>
</feature>
<sequence>MKGMTRHSPTVPVTAFAEKSRGEGMRRKRSASLSDLHSLAGSNDEGSDTREHAHARAGSSLDMVHRLAGSAQGNNSNPSLKSLVGGGLRRLSTMPHEWDNKDLVKLADRMQRELDVRDRTRKFKRHADCFVGTDAVSWMTRNNIVPNVEQAEKLGNDLMHLGLLFEVAYKHNFRNKNYLYRFHRTSVSSSGSDMDDEATTHCPEDEGMRRVDGLQDAMRRLSHASWGLVTLDRSSVTGTSGNAPGHATASGGSPQAVTATRKDSKGAPGAAKRDSSRDARWKPGTEVTRLQRRLADQTVQLAEFKEVCGIMFDGTSRHLKTLACLVRRHHIELNEAAAANEATLDSLKAATQRQNWTFVLLAVVSAASLGSCHQLLLIPLTLVLLLLDLDLPLEIMNPFVETHEGGGDDVGAESALSDRGMTSDAGSERTSRASTPTRRGDCRAPSREDFQGWPDAPILIRPKPLADQVVQGLDQGRIRINTGQRIEVETDLFKGCAIIWLANLDTSPQGLFAGQRRRTAITVQGRFKEKLSFDDVLTGQEFARPAKNLPAKWLVESVLIQLARKISPTMVIGPLSAPYVLCPLVAFAQDINVTPQGQQPPDPAGEIREDMTAVCPDLVDRQGKPLPWMQRKAHFLNRGKRSACSFDTECTWTFSMYQHFVDMGAYELNFIRRFDLACHLDGQPMQFMMKLRDTEQYLFNFEAWHEKLLSDAAAWEDSHKPEHKPESSAPSKSKALGIGTRPARPATE</sequence>
<evidence type="ECO:0000313" key="3">
    <source>
        <dbReference type="EMBL" id="KAK9811125.1"/>
    </source>
</evidence>
<dbReference type="EMBL" id="JALJOQ010000011">
    <property type="protein sequence ID" value="KAK9811125.1"/>
    <property type="molecule type" value="Genomic_DNA"/>
</dbReference>
<dbReference type="InterPro" id="IPR036390">
    <property type="entry name" value="WH_DNA-bd_sf"/>
</dbReference>
<proteinExistence type="predicted"/>
<reference evidence="3 4" key="1">
    <citation type="journal article" date="2024" name="Nat. Commun.">
        <title>Phylogenomics reveals the evolutionary origins of lichenization in chlorophyte algae.</title>
        <authorList>
            <person name="Puginier C."/>
            <person name="Libourel C."/>
            <person name="Otte J."/>
            <person name="Skaloud P."/>
            <person name="Haon M."/>
            <person name="Grisel S."/>
            <person name="Petersen M."/>
            <person name="Berrin J.G."/>
            <person name="Delaux P.M."/>
            <person name="Dal Grande F."/>
            <person name="Keller J."/>
        </authorList>
    </citation>
    <scope>NUCLEOTIDE SEQUENCE [LARGE SCALE GENOMIC DNA]</scope>
    <source>
        <strain evidence="3 4">SAG 2036</strain>
    </source>
</reference>
<evidence type="ECO:0000256" key="1">
    <source>
        <dbReference type="SAM" id="MobiDB-lite"/>
    </source>
</evidence>
<dbReference type="InterPro" id="IPR013897">
    <property type="entry name" value="Duc1"/>
</dbReference>
<gene>
    <name evidence="3" type="ORF">WJX73_004606</name>
</gene>
<dbReference type="InterPro" id="IPR036388">
    <property type="entry name" value="WH-like_DNA-bd_sf"/>
</dbReference>
<feature type="domain" description="DEP" evidence="2">
    <location>
        <begin position="110"/>
        <end position="184"/>
    </location>
</feature>
<protein>
    <recommendedName>
        <fullName evidence="2">DEP domain-containing protein</fullName>
    </recommendedName>
</protein>
<evidence type="ECO:0000313" key="4">
    <source>
        <dbReference type="Proteomes" id="UP001465755"/>
    </source>
</evidence>
<evidence type="ECO:0000259" key="2">
    <source>
        <dbReference type="PROSITE" id="PS50186"/>
    </source>
</evidence>
<feature type="compositionally biased region" description="Basic and acidic residues" evidence="1">
    <location>
        <begin position="260"/>
        <end position="283"/>
    </location>
</feature>
<feature type="compositionally biased region" description="Basic and acidic residues" evidence="1">
    <location>
        <begin position="716"/>
        <end position="726"/>
    </location>
</feature>
<comment type="caution">
    <text evidence="3">The sequence shown here is derived from an EMBL/GenBank/DDBJ whole genome shotgun (WGS) entry which is preliminary data.</text>
</comment>
<organism evidence="3 4">
    <name type="scientific">Symbiochloris irregularis</name>
    <dbReference type="NCBI Taxonomy" id="706552"/>
    <lineage>
        <taxon>Eukaryota</taxon>
        <taxon>Viridiplantae</taxon>
        <taxon>Chlorophyta</taxon>
        <taxon>core chlorophytes</taxon>
        <taxon>Trebouxiophyceae</taxon>
        <taxon>Trebouxiales</taxon>
        <taxon>Trebouxiaceae</taxon>
        <taxon>Symbiochloris</taxon>
    </lineage>
</organism>
<feature type="region of interest" description="Disordered" evidence="1">
    <location>
        <begin position="715"/>
        <end position="748"/>
    </location>
</feature>
<dbReference type="SUPFAM" id="SSF46785">
    <property type="entry name" value="Winged helix' DNA-binding domain"/>
    <property type="match status" value="1"/>
</dbReference>
<dbReference type="Proteomes" id="UP001465755">
    <property type="component" value="Unassembled WGS sequence"/>
</dbReference>
<name>A0AAW1PMS7_9CHLO</name>
<keyword evidence="4" id="KW-1185">Reference proteome</keyword>
<dbReference type="InterPro" id="IPR000591">
    <property type="entry name" value="DEP_dom"/>
</dbReference>
<dbReference type="Gene3D" id="1.10.10.10">
    <property type="entry name" value="Winged helix-like DNA-binding domain superfamily/Winged helix DNA-binding domain"/>
    <property type="match status" value="1"/>
</dbReference>
<dbReference type="SMART" id="SM00049">
    <property type="entry name" value="DEP"/>
    <property type="match status" value="1"/>
</dbReference>
<dbReference type="CDD" id="cd04371">
    <property type="entry name" value="DEP"/>
    <property type="match status" value="1"/>
</dbReference>
<dbReference type="AlphaFoldDB" id="A0AAW1PMS7"/>
<feature type="region of interest" description="Disordered" evidence="1">
    <location>
        <begin position="1"/>
        <end position="57"/>
    </location>
</feature>
<dbReference type="PROSITE" id="PS50186">
    <property type="entry name" value="DEP"/>
    <property type="match status" value="1"/>
</dbReference>